<evidence type="ECO:0000259" key="5">
    <source>
        <dbReference type="Pfam" id="PF08100"/>
    </source>
</evidence>
<dbReference type="InterPro" id="IPR036390">
    <property type="entry name" value="WH_DNA-bd_sf"/>
</dbReference>
<reference evidence="6 7" key="1">
    <citation type="journal article" date="2019" name="Int. J. Syst. Evol. Microbiol.">
        <title>The Global Catalogue of Microorganisms (GCM) 10K type strain sequencing project: providing services to taxonomists for standard genome sequencing and annotation.</title>
        <authorList>
            <consortium name="The Broad Institute Genomics Platform"/>
            <consortium name="The Broad Institute Genome Sequencing Center for Infectious Disease"/>
            <person name="Wu L."/>
            <person name="Ma J."/>
        </authorList>
    </citation>
    <scope>NUCLEOTIDE SEQUENCE [LARGE SCALE GENOMIC DNA]</scope>
    <source>
        <strain evidence="6 7">JCM 11756</strain>
    </source>
</reference>
<evidence type="ECO:0000256" key="1">
    <source>
        <dbReference type="ARBA" id="ARBA00022603"/>
    </source>
</evidence>
<dbReference type="PROSITE" id="PS51683">
    <property type="entry name" value="SAM_OMT_II"/>
    <property type="match status" value="1"/>
</dbReference>
<dbReference type="Gene3D" id="1.10.287.1350">
    <property type="match status" value="1"/>
</dbReference>
<organism evidence="6 7">
    <name type="scientific">Streptomyces thermospinosisporus</name>
    <dbReference type="NCBI Taxonomy" id="161482"/>
    <lineage>
        <taxon>Bacteria</taxon>
        <taxon>Bacillati</taxon>
        <taxon>Actinomycetota</taxon>
        <taxon>Actinomycetes</taxon>
        <taxon>Kitasatosporales</taxon>
        <taxon>Streptomycetaceae</taxon>
        <taxon>Streptomyces</taxon>
    </lineage>
</organism>
<feature type="domain" description="O-methyltransferase C-terminal" evidence="4">
    <location>
        <begin position="110"/>
        <end position="311"/>
    </location>
</feature>
<dbReference type="EMBL" id="BAAAIZ010000088">
    <property type="protein sequence ID" value="GAA1431361.1"/>
    <property type="molecule type" value="Genomic_DNA"/>
</dbReference>
<evidence type="ECO:0000259" key="4">
    <source>
        <dbReference type="Pfam" id="PF00891"/>
    </source>
</evidence>
<dbReference type="InterPro" id="IPR016461">
    <property type="entry name" value="COMT-like"/>
</dbReference>
<dbReference type="PIRSF" id="PIRSF005739">
    <property type="entry name" value="O-mtase"/>
    <property type="match status" value="1"/>
</dbReference>
<name>A0ABN1Z7N6_9ACTN</name>
<evidence type="ECO:0000313" key="7">
    <source>
        <dbReference type="Proteomes" id="UP001500973"/>
    </source>
</evidence>
<dbReference type="InterPro" id="IPR012967">
    <property type="entry name" value="COMT_dimerisation"/>
</dbReference>
<dbReference type="SUPFAM" id="SSF53335">
    <property type="entry name" value="S-adenosyl-L-methionine-dependent methyltransferases"/>
    <property type="match status" value="1"/>
</dbReference>
<comment type="caution">
    <text evidence="6">The sequence shown here is derived from an EMBL/GenBank/DDBJ whole genome shotgun (WGS) entry which is preliminary data.</text>
</comment>
<protein>
    <submittedName>
        <fullName evidence="6">Methyltransferase</fullName>
    </submittedName>
</protein>
<dbReference type="GO" id="GO:0032259">
    <property type="term" value="P:methylation"/>
    <property type="evidence" value="ECO:0007669"/>
    <property type="project" value="UniProtKB-KW"/>
</dbReference>
<evidence type="ECO:0000256" key="2">
    <source>
        <dbReference type="ARBA" id="ARBA00022679"/>
    </source>
</evidence>
<dbReference type="Gene3D" id="1.10.10.10">
    <property type="entry name" value="Winged helix-like DNA-binding domain superfamily/Winged helix DNA-binding domain"/>
    <property type="match status" value="1"/>
</dbReference>
<proteinExistence type="predicted"/>
<dbReference type="InterPro" id="IPR001077">
    <property type="entry name" value="COMT_C"/>
</dbReference>
<evidence type="ECO:0000256" key="3">
    <source>
        <dbReference type="ARBA" id="ARBA00022691"/>
    </source>
</evidence>
<dbReference type="InterPro" id="IPR036388">
    <property type="entry name" value="WH-like_DNA-bd_sf"/>
</dbReference>
<dbReference type="PANTHER" id="PTHR43712">
    <property type="entry name" value="PUTATIVE (AFU_ORTHOLOGUE AFUA_4G14580)-RELATED"/>
    <property type="match status" value="1"/>
</dbReference>
<dbReference type="GO" id="GO:0008168">
    <property type="term" value="F:methyltransferase activity"/>
    <property type="evidence" value="ECO:0007669"/>
    <property type="project" value="UniProtKB-KW"/>
</dbReference>
<evidence type="ECO:0000313" key="6">
    <source>
        <dbReference type="EMBL" id="GAA1431361.1"/>
    </source>
</evidence>
<dbReference type="InterPro" id="IPR029063">
    <property type="entry name" value="SAM-dependent_MTases_sf"/>
</dbReference>
<sequence>MTADLEFAEAASGLAPIALRAAATLRMADHIAAGHDTVLSLAERTGTDPDLLSRVLRFLACRGVFAEPRPGTYALTHLSLTLLEGHPSGLCDWLDASGAGARMDAAVGDLLGALRSGEPSYPRLHGRPFYEDLALQSSGPAFDSLRHTHAESYVSDLLAAYPWDQARRIVDVGGGTGVLVEALMRTHNTLRTVLLDLPGAVAAATARIAAAGFGDRFTPVSGSFFEPLPAGADVYTLVNVVHNWNDEQAAAILRRCSEAGRRDSTFIIVERLVDHADPRAITAMDLRMFLFLGGKERTAAQLRELASAAGMAYQSMVETPPGLQLLVFRKRRSWSPRVRAAKGDGSPS</sequence>
<dbReference type="PANTHER" id="PTHR43712:SF2">
    <property type="entry name" value="O-METHYLTRANSFERASE CICE"/>
    <property type="match status" value="1"/>
</dbReference>
<dbReference type="Gene3D" id="3.40.50.150">
    <property type="entry name" value="Vaccinia Virus protein VP39"/>
    <property type="match status" value="1"/>
</dbReference>
<accession>A0ABN1Z7N6</accession>
<dbReference type="Pfam" id="PF08100">
    <property type="entry name" value="Dimerisation"/>
    <property type="match status" value="1"/>
</dbReference>
<keyword evidence="1 6" id="KW-0489">Methyltransferase</keyword>
<gene>
    <name evidence="6" type="ORF">GCM10009601_50230</name>
</gene>
<keyword evidence="2" id="KW-0808">Transferase</keyword>
<dbReference type="RefSeq" id="WP_344015410.1">
    <property type="nucleotide sequence ID" value="NZ_BAAAIZ010000088.1"/>
</dbReference>
<keyword evidence="7" id="KW-1185">Reference proteome</keyword>
<dbReference type="Pfam" id="PF00891">
    <property type="entry name" value="Methyltransf_2"/>
    <property type="match status" value="1"/>
</dbReference>
<dbReference type="SUPFAM" id="SSF46785">
    <property type="entry name" value="Winged helix' DNA-binding domain"/>
    <property type="match status" value="1"/>
</dbReference>
<keyword evidence="3" id="KW-0949">S-adenosyl-L-methionine</keyword>
<dbReference type="Proteomes" id="UP001500973">
    <property type="component" value="Unassembled WGS sequence"/>
</dbReference>
<feature type="domain" description="O-methyltransferase dimerisation" evidence="5">
    <location>
        <begin position="15"/>
        <end position="84"/>
    </location>
</feature>